<reference evidence="11" key="2">
    <citation type="submission" date="2016-04" db="EMBL/GenBank/DDBJ databases">
        <title>First Complete Genome Sequence of a Subdivision 6 Acidobacterium.</title>
        <authorList>
            <person name="Huang S."/>
            <person name="Vieira S."/>
            <person name="Bunk B."/>
            <person name="Riedel T."/>
            <person name="Sproeer C."/>
            <person name="Overmann J."/>
        </authorList>
    </citation>
    <scope>NUCLEOTIDE SEQUENCE [LARGE SCALE GENOMIC DNA]</scope>
    <source>
        <strain evidence="11">DSM 100886 HEG_-6_39</strain>
    </source>
</reference>
<dbReference type="GO" id="GO:0015344">
    <property type="term" value="F:siderophore uptake transmembrane transporter activity"/>
    <property type="evidence" value="ECO:0007669"/>
    <property type="project" value="TreeGrafter"/>
</dbReference>
<evidence type="ECO:0000256" key="7">
    <source>
        <dbReference type="SAM" id="SignalP"/>
    </source>
</evidence>
<dbReference type="RefSeq" id="WP_110171479.1">
    <property type="nucleotide sequence ID" value="NZ_CP015136.1"/>
</dbReference>
<protein>
    <submittedName>
        <fullName evidence="10">Outer membrane receptor for ferrienterochelin and colicins</fullName>
    </submittedName>
</protein>
<dbReference type="InterPro" id="IPR037066">
    <property type="entry name" value="Plug_dom_sf"/>
</dbReference>
<sequence length="1082" mass="119085" precursor="true">MRRLLLALALLLACRTGAFAQFETGAITGTVRDESGGVLPGVTVTLTNIDTGVVQTAATNDAGVYEFFTLRLGRYDVRAELQGFTSSRVSEVAVGIGARQRVDIALGVGQLSESVDVSASRLGLERDSSQRGQVVTSEQAVALPLNGREYSALVLLTTGVRASALNTGGLTPREGAFNVNGLRSTFNNFLLDGVDNNAYGTSNQGFSNQVMQPPPDALDEFKVVTNNMSAEYGRSGGATINVAYKSGTNRFSGSAWEFFRDDSLNAVGFFRPPVGTEPQLQRNQFGLVAGGPIVRNRAFFFTDYEAFRQDQRFVSFASIPTLEDRQGVLPVDVRDPRTGIVYPAGATLPMTTFARTVLGQLPEPTGPGRSNNYRRLRTFESDIDKFNVKLDSRLGTALNVFGRYGYRDSDVFDEPVLPLPVGGDSNGNLYTTNKQLAIGATWMQSPTRLLEARFGWSSTSGGKDPVNLGTPDAFEAYGITGLPTDPRVAGGLPTQMINGFTNLGRQATNPQWQYPDVWNPKINYSWVVDRHSLKFGYEFQHIQTEVQDVNPLYGRDAYAGQFTRPSTSAASTLYNLSDFMFGYRSQYALSNILVANLRQNMQFAYVQDDWRVNDTLTLNLGLRYEYATPHWERDNILSNFDPMTRTMVLAQDGSLEDRSTIQPDRNNLGPRLGFAYTVTPKTVSRGGYGVSFIHFHRAGGANLLPINGPQVINAVENQVDPASAGFRPTELGYPADLTDPSRFNPLRANITYMPRDYESSRVQSWYVSVQRELWRNTILDVAYVGNRADGQLLFANLNQAVPNAPGESLPLQARRPIAEYGDITYSWNGGFSRYHSAQIRFESRLRGLMLLNSLTLSRARDNGAGSLESPNGNFPAPQDFYNMAAEEALSGYNQPYNNTTSVVWDVPVGRDRKWLADVSPWLDLLIGGWQVAGISTLAAGEAVTFIYTPTAQVQVSGIQQDFRGANNYRPNIVGDPYGDRDSTTSYFNSDMVQIPTGNNPFGNASRNNVRGPDFWQVDLALSKNVRLPIGSNTQLQVRVEAFNLLNHTNFRAPVGNRSANNFGSITSTYDPRQLQLGVKVSF</sequence>
<dbReference type="Proteomes" id="UP000076079">
    <property type="component" value="Chromosome"/>
</dbReference>
<dbReference type="InterPro" id="IPR036942">
    <property type="entry name" value="Beta-barrel_TonB_sf"/>
</dbReference>
<dbReference type="GO" id="GO:0044718">
    <property type="term" value="P:siderophore transmembrane transport"/>
    <property type="evidence" value="ECO:0007669"/>
    <property type="project" value="TreeGrafter"/>
</dbReference>
<feature type="chain" id="PRO_5007511657" evidence="7">
    <location>
        <begin position="21"/>
        <end position="1082"/>
    </location>
</feature>
<feature type="domain" description="TonB-dependent receptor plug" evidence="8">
    <location>
        <begin position="126"/>
        <end position="236"/>
    </location>
</feature>
<feature type="signal peptide" evidence="7">
    <location>
        <begin position="1"/>
        <end position="20"/>
    </location>
</feature>
<keyword evidence="4" id="KW-0812">Transmembrane</keyword>
<keyword evidence="10" id="KW-0675">Receptor</keyword>
<dbReference type="Gene3D" id="2.60.40.1120">
    <property type="entry name" value="Carboxypeptidase-like, regulatory domain"/>
    <property type="match status" value="1"/>
</dbReference>
<dbReference type="Pfam" id="PF25183">
    <property type="entry name" value="OMP_b-brl_4"/>
    <property type="match status" value="1"/>
</dbReference>
<keyword evidence="2" id="KW-0813">Transport</keyword>
<dbReference type="GO" id="GO:0030246">
    <property type="term" value="F:carbohydrate binding"/>
    <property type="evidence" value="ECO:0007669"/>
    <property type="project" value="InterPro"/>
</dbReference>
<dbReference type="AlphaFoldDB" id="A0A143PMC8"/>
<keyword evidence="5" id="KW-0472">Membrane</keyword>
<reference evidence="10 11" key="1">
    <citation type="journal article" date="2016" name="Genome Announc.">
        <title>First Complete Genome Sequence of a Subdivision 6 Acidobacterium Strain.</title>
        <authorList>
            <person name="Huang S."/>
            <person name="Vieira S."/>
            <person name="Bunk B."/>
            <person name="Riedel T."/>
            <person name="Sproer C."/>
            <person name="Overmann J."/>
        </authorList>
    </citation>
    <scope>NUCLEOTIDE SEQUENCE [LARGE SCALE GENOMIC DNA]</scope>
    <source>
        <strain evidence="11">DSM 100886 HEG_-6_39</strain>
    </source>
</reference>
<dbReference type="EMBL" id="CP015136">
    <property type="protein sequence ID" value="AMY09757.1"/>
    <property type="molecule type" value="Genomic_DNA"/>
</dbReference>
<evidence type="ECO:0000256" key="4">
    <source>
        <dbReference type="ARBA" id="ARBA00022692"/>
    </source>
</evidence>
<dbReference type="GO" id="GO:0009279">
    <property type="term" value="C:cell outer membrane"/>
    <property type="evidence" value="ECO:0007669"/>
    <property type="project" value="UniProtKB-SubCell"/>
</dbReference>
<dbReference type="STRING" id="1855912.LuPra_02981"/>
<keyword evidence="7" id="KW-0732">Signal</keyword>
<dbReference type="Pfam" id="PF13620">
    <property type="entry name" value="CarboxypepD_reg"/>
    <property type="match status" value="1"/>
</dbReference>
<dbReference type="Pfam" id="PF07715">
    <property type="entry name" value="Plug"/>
    <property type="match status" value="1"/>
</dbReference>
<dbReference type="OrthoDB" id="97893at2"/>
<comment type="subcellular location">
    <subcellularLocation>
        <location evidence="1">Cell outer membrane</location>
        <topology evidence="1">Multi-pass membrane protein</topology>
    </subcellularLocation>
</comment>
<dbReference type="PANTHER" id="PTHR30069">
    <property type="entry name" value="TONB-DEPENDENT OUTER MEMBRANE RECEPTOR"/>
    <property type="match status" value="1"/>
</dbReference>
<evidence type="ECO:0000313" key="10">
    <source>
        <dbReference type="EMBL" id="AMY09757.1"/>
    </source>
</evidence>
<dbReference type="InterPro" id="IPR057601">
    <property type="entry name" value="Oar-like_b-barrel"/>
</dbReference>
<gene>
    <name evidence="10" type="ORF">LuPra_02981</name>
</gene>
<keyword evidence="11" id="KW-1185">Reference proteome</keyword>
<dbReference type="KEGG" id="abac:LuPra_02981"/>
<dbReference type="InterPro" id="IPR039426">
    <property type="entry name" value="TonB-dep_rcpt-like"/>
</dbReference>
<dbReference type="Gene3D" id="2.40.170.20">
    <property type="entry name" value="TonB-dependent receptor, beta-barrel domain"/>
    <property type="match status" value="1"/>
</dbReference>
<evidence type="ECO:0000256" key="2">
    <source>
        <dbReference type="ARBA" id="ARBA00022448"/>
    </source>
</evidence>
<dbReference type="PANTHER" id="PTHR30069:SF46">
    <property type="entry name" value="OAR PROTEIN"/>
    <property type="match status" value="1"/>
</dbReference>
<name>A0A143PMC8_LUTPR</name>
<evidence type="ECO:0000256" key="1">
    <source>
        <dbReference type="ARBA" id="ARBA00004571"/>
    </source>
</evidence>
<keyword evidence="6" id="KW-0998">Cell outer membrane</keyword>
<dbReference type="SUPFAM" id="SSF56935">
    <property type="entry name" value="Porins"/>
    <property type="match status" value="1"/>
</dbReference>
<accession>A0A143PMC8</accession>
<feature type="domain" description="TonB-dependent transporter Oar-like beta-barrel" evidence="9">
    <location>
        <begin position="244"/>
        <end position="1075"/>
    </location>
</feature>
<organism evidence="10 11">
    <name type="scientific">Luteitalea pratensis</name>
    <dbReference type="NCBI Taxonomy" id="1855912"/>
    <lineage>
        <taxon>Bacteria</taxon>
        <taxon>Pseudomonadati</taxon>
        <taxon>Acidobacteriota</taxon>
        <taxon>Vicinamibacteria</taxon>
        <taxon>Vicinamibacterales</taxon>
        <taxon>Vicinamibacteraceae</taxon>
        <taxon>Luteitalea</taxon>
    </lineage>
</organism>
<dbReference type="Gene3D" id="2.170.130.10">
    <property type="entry name" value="TonB-dependent receptor, plug domain"/>
    <property type="match status" value="1"/>
</dbReference>
<proteinExistence type="predicted"/>
<dbReference type="InterPro" id="IPR013784">
    <property type="entry name" value="Carb-bd-like_fold"/>
</dbReference>
<evidence type="ECO:0000313" key="11">
    <source>
        <dbReference type="Proteomes" id="UP000076079"/>
    </source>
</evidence>
<evidence type="ECO:0000256" key="5">
    <source>
        <dbReference type="ARBA" id="ARBA00023136"/>
    </source>
</evidence>
<keyword evidence="3" id="KW-1134">Transmembrane beta strand</keyword>
<dbReference type="InterPro" id="IPR012910">
    <property type="entry name" value="Plug_dom"/>
</dbReference>
<evidence type="ECO:0000259" key="9">
    <source>
        <dbReference type="Pfam" id="PF25183"/>
    </source>
</evidence>
<evidence type="ECO:0000256" key="3">
    <source>
        <dbReference type="ARBA" id="ARBA00022452"/>
    </source>
</evidence>
<evidence type="ECO:0000256" key="6">
    <source>
        <dbReference type="ARBA" id="ARBA00023237"/>
    </source>
</evidence>
<dbReference type="SUPFAM" id="SSF49452">
    <property type="entry name" value="Starch-binding domain-like"/>
    <property type="match status" value="1"/>
</dbReference>
<evidence type="ECO:0000259" key="8">
    <source>
        <dbReference type="Pfam" id="PF07715"/>
    </source>
</evidence>